<accession>A0A256GMZ9</accession>
<dbReference type="PANTHER" id="PTHR34216:SF7">
    <property type="entry name" value="POLY-BETA-1,6-N-ACETYL-D-GLUCOSAMINE N-DEACETYLASE"/>
    <property type="match status" value="1"/>
</dbReference>
<dbReference type="PANTHER" id="PTHR34216">
    <property type="match status" value="1"/>
</dbReference>
<dbReference type="RefSeq" id="WP_010658235.1">
    <property type="nucleotide sequence ID" value="NZ_JBHEEP010000006.1"/>
</dbReference>
<keyword evidence="10" id="KW-1185">Reference proteome</keyword>
<name>A0A256GMZ9_9HYPH</name>
<gene>
    <name evidence="8" type="ORF">CES86_2709</name>
    <name evidence="7" type="ORF">F9L03_13750</name>
</gene>
<dbReference type="Proteomes" id="UP000435957">
    <property type="component" value="Unassembled WGS sequence"/>
</dbReference>
<evidence type="ECO:0000256" key="1">
    <source>
        <dbReference type="ARBA" id="ARBA00003236"/>
    </source>
</evidence>
<evidence type="ECO:0000313" key="8">
    <source>
        <dbReference type="EMBL" id="OYR28553.1"/>
    </source>
</evidence>
<reference evidence="8 9" key="1">
    <citation type="submission" date="2017-07" db="EMBL/GenBank/DDBJ databases">
        <title>Draft genome of Ochrobactrum lupini type strain LUP21.</title>
        <authorList>
            <person name="Krzyzanowska D.M."/>
            <person name="Jafra S."/>
        </authorList>
    </citation>
    <scope>NUCLEOTIDE SEQUENCE [LARGE SCALE GENOMIC DNA]</scope>
    <source>
        <strain evidence="8 9">LUP21</strain>
    </source>
</reference>
<evidence type="ECO:0000256" key="4">
    <source>
        <dbReference type="ARBA" id="ARBA00022729"/>
    </source>
</evidence>
<organism evidence="8 9">
    <name type="scientific">Brucella lupini</name>
    <dbReference type="NCBI Taxonomy" id="255457"/>
    <lineage>
        <taxon>Bacteria</taxon>
        <taxon>Pseudomonadati</taxon>
        <taxon>Pseudomonadota</taxon>
        <taxon>Alphaproteobacteria</taxon>
        <taxon>Hyphomicrobiales</taxon>
        <taxon>Brucellaceae</taxon>
        <taxon>Brucella/Ochrobactrum group</taxon>
        <taxon>Brucella</taxon>
    </lineage>
</organism>
<evidence type="ECO:0000313" key="10">
    <source>
        <dbReference type="Proteomes" id="UP000435957"/>
    </source>
</evidence>
<evidence type="ECO:0000313" key="7">
    <source>
        <dbReference type="EMBL" id="KAB2703507.1"/>
    </source>
</evidence>
<evidence type="ECO:0000256" key="3">
    <source>
        <dbReference type="ARBA" id="ARBA00020071"/>
    </source>
</evidence>
<comment type="similarity">
    <text evidence="2">Belongs to the polysaccharide deacetylase family.</text>
</comment>
<dbReference type="CDD" id="cd10918">
    <property type="entry name" value="CE4_NodB_like_5s_6s"/>
    <property type="match status" value="1"/>
</dbReference>
<protein>
    <recommendedName>
        <fullName evidence="3">Chitooligosaccharide deacetylase</fullName>
    </recommendedName>
    <alternativeName>
        <fullName evidence="5">Nodulation protein B</fullName>
    </alternativeName>
</protein>
<dbReference type="AlphaFoldDB" id="A0A256GMZ9"/>
<evidence type="ECO:0000256" key="2">
    <source>
        <dbReference type="ARBA" id="ARBA00010973"/>
    </source>
</evidence>
<dbReference type="SUPFAM" id="SSF88713">
    <property type="entry name" value="Glycoside hydrolase/deacetylase"/>
    <property type="match status" value="1"/>
</dbReference>
<dbReference type="EMBL" id="WBWF01000008">
    <property type="protein sequence ID" value="KAB2703507.1"/>
    <property type="molecule type" value="Genomic_DNA"/>
</dbReference>
<keyword evidence="4" id="KW-0732">Signal</keyword>
<dbReference type="Proteomes" id="UP000216363">
    <property type="component" value="Unassembled WGS sequence"/>
</dbReference>
<dbReference type="InterPro" id="IPR051398">
    <property type="entry name" value="Polysacch_Deacetylase"/>
</dbReference>
<evidence type="ECO:0000256" key="5">
    <source>
        <dbReference type="ARBA" id="ARBA00032976"/>
    </source>
</evidence>
<evidence type="ECO:0000259" key="6">
    <source>
        <dbReference type="PROSITE" id="PS51677"/>
    </source>
</evidence>
<dbReference type="InterPro" id="IPR002509">
    <property type="entry name" value="NODB_dom"/>
</dbReference>
<dbReference type="Pfam" id="PF01522">
    <property type="entry name" value="Polysacc_deac_1"/>
    <property type="match status" value="1"/>
</dbReference>
<dbReference type="EMBL" id="NNRN01000049">
    <property type="protein sequence ID" value="OYR28553.1"/>
    <property type="molecule type" value="Genomic_DNA"/>
</dbReference>
<proteinExistence type="inferred from homology"/>
<dbReference type="GO" id="GO:0005975">
    <property type="term" value="P:carbohydrate metabolic process"/>
    <property type="evidence" value="ECO:0007669"/>
    <property type="project" value="InterPro"/>
</dbReference>
<feature type="domain" description="NodB homology" evidence="6">
    <location>
        <begin position="62"/>
        <end position="233"/>
    </location>
</feature>
<comment type="function">
    <text evidence="1">Is involved in generating a small heat-stable compound (Nod), an acylated oligomer of N-acetylglucosamine, that stimulates mitosis in various plant protoplasts.</text>
</comment>
<dbReference type="InterPro" id="IPR011330">
    <property type="entry name" value="Glyco_hydro/deAcase_b/a-brl"/>
</dbReference>
<dbReference type="Gene3D" id="3.20.20.370">
    <property type="entry name" value="Glycoside hydrolase/deacetylase"/>
    <property type="match status" value="1"/>
</dbReference>
<reference evidence="7 10" key="2">
    <citation type="submission" date="2019-09" db="EMBL/GenBank/DDBJ databases">
        <title>Taxonomic organization of the family Brucellaceae based on a phylogenomic approach.</title>
        <authorList>
            <person name="Leclercq S."/>
            <person name="Cloeckaert A."/>
            <person name="Zygmunt M.S."/>
        </authorList>
    </citation>
    <scope>NUCLEOTIDE SEQUENCE [LARGE SCALE GENOMIC DNA]</scope>
    <source>
        <strain evidence="7 10">LUP23</strain>
    </source>
</reference>
<dbReference type="GO" id="GO:0016810">
    <property type="term" value="F:hydrolase activity, acting on carbon-nitrogen (but not peptide) bonds"/>
    <property type="evidence" value="ECO:0007669"/>
    <property type="project" value="InterPro"/>
</dbReference>
<sequence>MPVPIFLYHQIDVPPQHRTPYRSMIVHPDRFRQQMAWLKRLGYRGLSVRDAIPYIYGGKQGKVAVITFDDGFENVFRNALPVLQEFGFTATNYFVANQIGGFNLWDQKIGVARANCMSVSELREWADLGHEVGSHTLDHVLLPEISEQEAITQIQQSRMKIEDLLGREVTSFAYPYGGENAVTRKIVEAAGYTNATTTEKRRARSNDDPFGIPRLTIRRNDILLQFLRKTFTR</sequence>
<dbReference type="PROSITE" id="PS51677">
    <property type="entry name" value="NODB"/>
    <property type="match status" value="1"/>
</dbReference>
<comment type="caution">
    <text evidence="8">The sequence shown here is derived from an EMBL/GenBank/DDBJ whole genome shotgun (WGS) entry which is preliminary data.</text>
</comment>
<evidence type="ECO:0000313" key="9">
    <source>
        <dbReference type="Proteomes" id="UP000216363"/>
    </source>
</evidence>